<comment type="caution">
    <text evidence="1">The sequence shown here is derived from an EMBL/GenBank/DDBJ whole genome shotgun (WGS) entry which is preliminary data.</text>
</comment>
<accession>A0ABP4NMX8</accession>
<evidence type="ECO:0000313" key="1">
    <source>
        <dbReference type="EMBL" id="GAA1563483.1"/>
    </source>
</evidence>
<dbReference type="EMBL" id="BAAALY010000028">
    <property type="protein sequence ID" value="GAA1563483.1"/>
    <property type="molecule type" value="Genomic_DNA"/>
</dbReference>
<keyword evidence="2" id="KW-1185">Reference proteome</keyword>
<sequence>MGKWEQEKQAWRKQQECRSRALRNLRIEPELRAYEYKIEAVRTGEEVLAAAGLTFQDIAVEPRHLFLSDAYEGGNALRFDPFHRATSWLLRLRFADHDGNPDSIHGAIIQASKALREHGVPSEIADAYAIDARAEEFSVQDVLAVMPVLTDAMGWLDRAEGALGMIGALVGVPGDYHARDVIREYTWHLTIPGVHPVHMQNVFEEEVRAALDPYH</sequence>
<dbReference type="Proteomes" id="UP001501791">
    <property type="component" value="Unassembled WGS sequence"/>
</dbReference>
<protein>
    <submittedName>
        <fullName evidence="1">Uncharacterized protein</fullName>
    </submittedName>
</protein>
<name>A0ABP4NMX8_9MICO</name>
<proteinExistence type="predicted"/>
<dbReference type="RefSeq" id="WP_346037437.1">
    <property type="nucleotide sequence ID" value="NZ_BAAALY010000028.1"/>
</dbReference>
<organism evidence="1 2">
    <name type="scientific">Brevibacterium picturae</name>
    <dbReference type="NCBI Taxonomy" id="260553"/>
    <lineage>
        <taxon>Bacteria</taxon>
        <taxon>Bacillati</taxon>
        <taxon>Actinomycetota</taxon>
        <taxon>Actinomycetes</taxon>
        <taxon>Micrococcales</taxon>
        <taxon>Brevibacteriaceae</taxon>
        <taxon>Brevibacterium</taxon>
    </lineage>
</organism>
<gene>
    <name evidence="1" type="ORF">GCM10009691_41280</name>
</gene>
<reference evidence="2" key="1">
    <citation type="journal article" date="2019" name="Int. J. Syst. Evol. Microbiol.">
        <title>The Global Catalogue of Microorganisms (GCM) 10K type strain sequencing project: providing services to taxonomists for standard genome sequencing and annotation.</title>
        <authorList>
            <consortium name="The Broad Institute Genomics Platform"/>
            <consortium name="The Broad Institute Genome Sequencing Center for Infectious Disease"/>
            <person name="Wu L."/>
            <person name="Ma J."/>
        </authorList>
    </citation>
    <scope>NUCLEOTIDE SEQUENCE [LARGE SCALE GENOMIC DNA]</scope>
    <source>
        <strain evidence="2">JCM 13319</strain>
    </source>
</reference>
<evidence type="ECO:0000313" key="2">
    <source>
        <dbReference type="Proteomes" id="UP001501791"/>
    </source>
</evidence>